<name>A0A347ZQU4_9CHLR</name>
<protein>
    <submittedName>
        <fullName evidence="10">PTS system mannose-specific IIC component</fullName>
    </submittedName>
</protein>
<evidence type="ECO:0000256" key="2">
    <source>
        <dbReference type="ARBA" id="ARBA00022448"/>
    </source>
</evidence>
<keyword evidence="5" id="KW-0598">Phosphotransferase system</keyword>
<gene>
    <name evidence="10" type="ORF">DFR64_1662</name>
</gene>
<dbReference type="GO" id="GO:0005886">
    <property type="term" value="C:plasma membrane"/>
    <property type="evidence" value="ECO:0007669"/>
    <property type="project" value="UniProtKB-SubCell"/>
</dbReference>
<evidence type="ECO:0000256" key="1">
    <source>
        <dbReference type="ARBA" id="ARBA00004651"/>
    </source>
</evidence>
<keyword evidence="4" id="KW-0762">Sugar transport</keyword>
<dbReference type="GO" id="GO:0009401">
    <property type="term" value="P:phosphoenolpyruvate-dependent sugar phosphotransferase system"/>
    <property type="evidence" value="ECO:0007669"/>
    <property type="project" value="UniProtKB-KW"/>
</dbReference>
<keyword evidence="7 9" id="KW-1133">Transmembrane helix</keyword>
<keyword evidence="6 9" id="KW-0812">Transmembrane</keyword>
<evidence type="ECO:0000256" key="8">
    <source>
        <dbReference type="ARBA" id="ARBA00023136"/>
    </source>
</evidence>
<feature type="transmembrane region" description="Helical" evidence="9">
    <location>
        <begin position="202"/>
        <end position="225"/>
    </location>
</feature>
<evidence type="ECO:0000313" key="10">
    <source>
        <dbReference type="EMBL" id="REG11770.1"/>
    </source>
</evidence>
<feature type="transmembrane region" description="Helical" evidence="9">
    <location>
        <begin position="36"/>
        <end position="61"/>
    </location>
</feature>
<organism evidence="10 11">
    <name type="scientific">Pelolinea submarina</name>
    <dbReference type="NCBI Taxonomy" id="913107"/>
    <lineage>
        <taxon>Bacteria</taxon>
        <taxon>Bacillati</taxon>
        <taxon>Chloroflexota</taxon>
        <taxon>Anaerolineae</taxon>
        <taxon>Anaerolineales</taxon>
        <taxon>Anaerolineaceae</taxon>
        <taxon>Pelolinea</taxon>
    </lineage>
</organism>
<dbReference type="InterPro" id="IPR004700">
    <property type="entry name" value="PTS_IIC_man"/>
</dbReference>
<feature type="transmembrane region" description="Helical" evidence="9">
    <location>
        <begin position="231"/>
        <end position="261"/>
    </location>
</feature>
<dbReference type="PANTHER" id="PTHR32502">
    <property type="entry name" value="N-ACETYLGALACTOSAMINE PERMEASE II COMPONENT-RELATED"/>
    <property type="match status" value="1"/>
</dbReference>
<evidence type="ECO:0000256" key="4">
    <source>
        <dbReference type="ARBA" id="ARBA00022597"/>
    </source>
</evidence>
<dbReference type="EMBL" id="QUMS01000001">
    <property type="protein sequence ID" value="REG11770.1"/>
    <property type="molecule type" value="Genomic_DNA"/>
</dbReference>
<dbReference type="AlphaFoldDB" id="A0A347ZQU4"/>
<accession>A0A347ZQU4</accession>
<comment type="caution">
    <text evidence="10">The sequence shown here is derived from an EMBL/GenBank/DDBJ whole genome shotgun (WGS) entry which is preliminary data.</text>
</comment>
<keyword evidence="3" id="KW-1003">Cell membrane</keyword>
<evidence type="ECO:0000256" key="9">
    <source>
        <dbReference type="SAM" id="Phobius"/>
    </source>
</evidence>
<comment type="subcellular location">
    <subcellularLocation>
        <location evidence="1">Cell membrane</location>
        <topology evidence="1">Multi-pass membrane protein</topology>
    </subcellularLocation>
</comment>
<dbReference type="InterPro" id="IPR050303">
    <property type="entry name" value="GatZ_KbaZ_carbometab"/>
</dbReference>
<keyword evidence="11" id="KW-1185">Reference proteome</keyword>
<feature type="transmembrane region" description="Helical" evidence="9">
    <location>
        <begin position="6"/>
        <end position="29"/>
    </location>
</feature>
<evidence type="ECO:0000256" key="6">
    <source>
        <dbReference type="ARBA" id="ARBA00022692"/>
    </source>
</evidence>
<evidence type="ECO:0000313" key="11">
    <source>
        <dbReference type="Proteomes" id="UP000256388"/>
    </source>
</evidence>
<reference evidence="10 11" key="1">
    <citation type="submission" date="2018-08" db="EMBL/GenBank/DDBJ databases">
        <title>Genomic Encyclopedia of Type Strains, Phase IV (KMG-IV): sequencing the most valuable type-strain genomes for metagenomic binning, comparative biology and taxonomic classification.</title>
        <authorList>
            <person name="Goeker M."/>
        </authorList>
    </citation>
    <scope>NUCLEOTIDE SEQUENCE [LARGE SCALE GENOMIC DNA]</scope>
    <source>
        <strain evidence="10 11">DSM 23923</strain>
    </source>
</reference>
<dbReference type="PROSITE" id="PS51106">
    <property type="entry name" value="PTS_EIIC_TYPE_4"/>
    <property type="match status" value="1"/>
</dbReference>
<sequence length="273" mass="29043">MWKEAFYVALVAGGWTLFLKTIPEVIVILTKKESKFAAWWITIMRGIADSATYAYIIPAAITGLVLGDLKTGLYVGGTIQLMFLGVFIVGASIPPSPFLASILTTALIILTKANIGEALALVVPLSIASQLLTLAFMSLNVFFVHWADKMAEKENSVGLDLLNSLDATGWHLVNVIPAFLGVGLGVDAAAKLLSIIPDWLSNGLGATGGILPALGFGMLLLIIASNEVWPFFFIGFLLAAYLNINALAGAILGICFALIYVRLKTANSEKAVK</sequence>
<dbReference type="RefSeq" id="WP_116224885.1">
    <property type="nucleotide sequence ID" value="NZ_AP018437.1"/>
</dbReference>
<dbReference type="OrthoDB" id="9815089at2"/>
<evidence type="ECO:0000256" key="7">
    <source>
        <dbReference type="ARBA" id="ARBA00022989"/>
    </source>
</evidence>
<evidence type="ECO:0000256" key="5">
    <source>
        <dbReference type="ARBA" id="ARBA00022683"/>
    </source>
</evidence>
<keyword evidence="2" id="KW-0813">Transport</keyword>
<keyword evidence="8 9" id="KW-0472">Membrane</keyword>
<proteinExistence type="predicted"/>
<dbReference type="Proteomes" id="UP000256388">
    <property type="component" value="Unassembled WGS sequence"/>
</dbReference>
<feature type="transmembrane region" description="Helical" evidence="9">
    <location>
        <begin position="81"/>
        <end position="110"/>
    </location>
</feature>
<feature type="transmembrane region" description="Helical" evidence="9">
    <location>
        <begin position="167"/>
        <end position="190"/>
    </location>
</feature>
<dbReference type="Pfam" id="PF03609">
    <property type="entry name" value="EII-Sor"/>
    <property type="match status" value="1"/>
</dbReference>
<evidence type="ECO:0000256" key="3">
    <source>
        <dbReference type="ARBA" id="ARBA00022475"/>
    </source>
</evidence>
<dbReference type="PANTHER" id="PTHR32502:SF8">
    <property type="entry name" value="N-ACETYLGALACTOSAMINE PERMEASE IIC COMPONENT 1"/>
    <property type="match status" value="1"/>
</dbReference>
<feature type="transmembrane region" description="Helical" evidence="9">
    <location>
        <begin position="122"/>
        <end position="147"/>
    </location>
</feature>